<dbReference type="PANTHER" id="PTHR12414:SF8">
    <property type="entry name" value="TRANSCRIPTION FACTOR GLIAL CELLS MISSING-RELATED"/>
    <property type="match status" value="1"/>
</dbReference>
<feature type="transmembrane region" description="Helical" evidence="2">
    <location>
        <begin position="465"/>
        <end position="482"/>
    </location>
</feature>
<accession>A0A7D9IF87</accession>
<dbReference type="Gene3D" id="2.20.25.670">
    <property type="entry name" value="GCM domain, large subdomain"/>
    <property type="match status" value="1"/>
</dbReference>
<evidence type="ECO:0000313" key="3">
    <source>
        <dbReference type="EMBL" id="CAB4008153.1"/>
    </source>
</evidence>
<feature type="compositionally biased region" description="Basic residues" evidence="1">
    <location>
        <begin position="425"/>
        <end position="450"/>
    </location>
</feature>
<evidence type="ECO:0000256" key="1">
    <source>
        <dbReference type="SAM" id="MobiDB-lite"/>
    </source>
</evidence>
<proteinExistence type="predicted"/>
<dbReference type="GO" id="GO:0001228">
    <property type="term" value="F:DNA-binding transcription activator activity, RNA polymerase II-specific"/>
    <property type="evidence" value="ECO:0007669"/>
    <property type="project" value="InterPro"/>
</dbReference>
<gene>
    <name evidence="3" type="ORF">PACLA_8A030251</name>
</gene>
<dbReference type="EMBL" id="CACRXK020006037">
    <property type="protein sequence ID" value="CAB4008153.1"/>
    <property type="molecule type" value="Genomic_DNA"/>
</dbReference>
<evidence type="ECO:0000313" key="4">
    <source>
        <dbReference type="Proteomes" id="UP001152795"/>
    </source>
</evidence>
<dbReference type="Proteomes" id="UP001152795">
    <property type="component" value="Unassembled WGS sequence"/>
</dbReference>
<dbReference type="InterPro" id="IPR039791">
    <property type="entry name" value="GCM"/>
</dbReference>
<dbReference type="SUPFAM" id="SSF90073">
    <property type="entry name" value="GCM domain"/>
    <property type="match status" value="1"/>
</dbReference>
<reference evidence="3" key="1">
    <citation type="submission" date="2020-04" db="EMBL/GenBank/DDBJ databases">
        <authorList>
            <person name="Alioto T."/>
            <person name="Alioto T."/>
            <person name="Gomez Garrido J."/>
        </authorList>
    </citation>
    <scope>NUCLEOTIDE SEQUENCE</scope>
    <source>
        <strain evidence="3">A484AB</strain>
    </source>
</reference>
<keyword evidence="4" id="KW-1185">Reference proteome</keyword>
<organism evidence="3 4">
    <name type="scientific">Paramuricea clavata</name>
    <name type="common">Red gorgonian</name>
    <name type="synonym">Violescent sea-whip</name>
    <dbReference type="NCBI Taxonomy" id="317549"/>
    <lineage>
        <taxon>Eukaryota</taxon>
        <taxon>Metazoa</taxon>
        <taxon>Cnidaria</taxon>
        <taxon>Anthozoa</taxon>
        <taxon>Octocorallia</taxon>
        <taxon>Malacalcyonacea</taxon>
        <taxon>Plexauridae</taxon>
        <taxon>Paramuricea</taxon>
    </lineage>
</organism>
<dbReference type="InterPro" id="IPR003902">
    <property type="entry name" value="Tscrpt_reg_GCM"/>
</dbReference>
<feature type="non-terminal residue" evidence="3">
    <location>
        <position position="1"/>
    </location>
</feature>
<keyword evidence="2" id="KW-1133">Transmembrane helix</keyword>
<dbReference type="Gene3D" id="3.30.70.3530">
    <property type="entry name" value="GCM motif"/>
    <property type="match status" value="1"/>
</dbReference>
<keyword evidence="2" id="KW-0812">Transmembrane</keyword>
<protein>
    <submittedName>
        <fullName evidence="3">Transcription factor glial cells missing 2</fullName>
    </submittedName>
</protein>
<dbReference type="InterPro" id="IPR043021">
    <property type="entry name" value="GCM_small"/>
</dbReference>
<dbReference type="AlphaFoldDB" id="A0A7D9IF87"/>
<dbReference type="PROSITE" id="PS50807">
    <property type="entry name" value="GCM"/>
    <property type="match status" value="1"/>
</dbReference>
<keyword evidence="2" id="KW-0472">Membrane</keyword>
<dbReference type="GO" id="GO:0005634">
    <property type="term" value="C:nucleus"/>
    <property type="evidence" value="ECO:0007669"/>
    <property type="project" value="TreeGrafter"/>
</dbReference>
<dbReference type="GO" id="GO:0000978">
    <property type="term" value="F:RNA polymerase II cis-regulatory region sequence-specific DNA binding"/>
    <property type="evidence" value="ECO:0007669"/>
    <property type="project" value="TreeGrafter"/>
</dbReference>
<dbReference type="InterPro" id="IPR036115">
    <property type="entry name" value="GCM_dom_sf"/>
</dbReference>
<name>A0A7D9IF87_PARCT</name>
<dbReference type="Pfam" id="PF03615">
    <property type="entry name" value="GCM"/>
    <property type="match status" value="1"/>
</dbReference>
<dbReference type="GO" id="GO:0042063">
    <property type="term" value="P:gliogenesis"/>
    <property type="evidence" value="ECO:0007669"/>
    <property type="project" value="TreeGrafter"/>
</dbReference>
<dbReference type="InterPro" id="IPR043020">
    <property type="entry name" value="GCM_large"/>
</dbReference>
<dbReference type="OrthoDB" id="6241117at2759"/>
<dbReference type="PANTHER" id="PTHR12414">
    <property type="entry name" value="GLIAL CELLS MISSING RELATED/GLIDE"/>
    <property type="match status" value="1"/>
</dbReference>
<feature type="region of interest" description="Disordered" evidence="1">
    <location>
        <begin position="423"/>
        <end position="450"/>
    </location>
</feature>
<feature type="non-terminal residue" evidence="3">
    <location>
        <position position="498"/>
    </location>
</feature>
<evidence type="ECO:0000256" key="2">
    <source>
        <dbReference type="SAM" id="Phobius"/>
    </source>
</evidence>
<comment type="caution">
    <text evidence="3">The sequence shown here is derived from an EMBL/GenBank/DDBJ whole genome shotgun (WGS) entry which is preliminary data.</text>
</comment>
<sequence length="498" mass="58221">SETKNCVLEDTQDHLDEYREWIDGSAKHRYSLTSREAQSHSSGWAMKYTNNHNKYVLKKTCVGVLVCSENCRLKDGRKIRIRPAISDKVRERQLGQQCPNSECKNGRIVHRKCTGNNGYPVTHFWVHHMDCIQFESKGRHDHPKPEAKRTSIRRRESAKYNMGENMLSQLSHDVYSNYNPQPFLPCDVTDGNEHVSVATAPMRELAREIFSEENNNTKFSKTYVLCRTLPNYIPGFDLLESRLLSCVTPECPLVLVTLYRSGAVDGMLEHMKHLTVMCSSPLQKIRVPKWHYLVHDFPRELQTLAVETIVNLMVDAQMQTLLNEFQYKSVSSLYKMLRQRILGTLRSFEEHYRICRYELMIRIQDPRILSSAEDMLTRLQSRYCTAKEYLNIDVLIKDGVLGAQVREFWYFWGSDIISSKPFGGSKRKKKLAKKHKTAKRKKTAKNKKQKTTYVIFHNKNQKTTYPLMSFFITTYVIFHKWAKNSKKSQKKIKNKKQK</sequence>